<evidence type="ECO:0000313" key="6">
    <source>
        <dbReference type="EMBL" id="OTO00857.1"/>
    </source>
</evidence>
<dbReference type="EMBL" id="PJVH01000009">
    <property type="protein sequence ID" value="RXU90115.1"/>
    <property type="molecule type" value="Genomic_DNA"/>
</dbReference>
<dbReference type="RefSeq" id="WP_002289850.1">
    <property type="nucleotide sequence ID" value="NZ_AP019394.1"/>
</dbReference>
<evidence type="ECO:0000313" key="10">
    <source>
        <dbReference type="EMBL" id="RXU90115.1"/>
    </source>
</evidence>
<dbReference type="EMBL" id="LEQJ01000012">
    <property type="protein sequence ID" value="RBS29793.1"/>
    <property type="molecule type" value="Genomic_DNA"/>
</dbReference>
<dbReference type="Proteomes" id="UP000249070">
    <property type="component" value="Unassembled WGS sequence"/>
</dbReference>
<comment type="caution">
    <text evidence="9">The sequence shown here is derived from an EMBL/GenBank/DDBJ whole genome shotgun (WGS) entry which is preliminary data.</text>
</comment>
<dbReference type="EMBL" id="LRHK01000001">
    <property type="protein sequence ID" value="KWX17290.1"/>
    <property type="molecule type" value="Genomic_DNA"/>
</dbReference>
<sequence length="225" mass="26050">MIEIYLFVNPLGEYCFEMEQQLLQFIEEEYGTPSKEKMQFRFLPLVNLQTIGDVMQQKGISQNNLEERNHLFSMTYSAALDCKAAQFQGKKKGRRFLIKLQEAVGCNDIPYSQELAESIFEEIGGDLNMFKEDRQSDFVKEVFFSDQKIAREMGITKHPSAVVYNYACDRDFGVLVEVKGTSSLWRITELCKTTDNSYQVFNGEHLHTNDSQFHSRTSHLHLLSN</sequence>
<dbReference type="Proteomes" id="UP001141166">
    <property type="component" value="Unassembled WGS sequence"/>
</dbReference>
<dbReference type="EMBL" id="MVGJ01000008">
    <property type="protein sequence ID" value="OOL83869.1"/>
    <property type="molecule type" value="Genomic_DNA"/>
</dbReference>
<reference evidence="6 15" key="5">
    <citation type="submission" date="2017-05" db="EMBL/GenBank/DDBJ databases">
        <title>The Genome Sequence of Enterococcus faecium 6F2_DIV0138.</title>
        <authorList>
            <consortium name="The Broad Institute Genomics Platform"/>
            <consortium name="The Broad Institute Genomic Center for Infectious Diseases"/>
            <person name="Earl A."/>
            <person name="Manson A."/>
            <person name="Schwartman J."/>
            <person name="Gilmore M."/>
            <person name="Abouelleil A."/>
            <person name="Cao P."/>
            <person name="Chapman S."/>
            <person name="Cusick C."/>
            <person name="Shea T."/>
            <person name="Young S."/>
            <person name="Neafsey D."/>
            <person name="Nusbaum C."/>
            <person name="Birren B."/>
        </authorList>
    </citation>
    <scope>NUCLEOTIDE SEQUENCE [LARGE SCALE GENOMIC DNA]</scope>
    <source>
        <strain evidence="6 15">6F2_DIV0138</strain>
    </source>
</reference>
<dbReference type="InterPro" id="IPR036249">
    <property type="entry name" value="Thioredoxin-like_sf"/>
</dbReference>
<protein>
    <submittedName>
        <fullName evidence="9">Dithiol-disulfide isomerase</fullName>
        <ecNumber evidence="11">5.3.4.1</ecNumber>
    </submittedName>
    <submittedName>
        <fullName evidence="1">DsbA family protein</fullName>
    </submittedName>
    <submittedName>
        <fullName evidence="2">GTP pyrophosphokinase</fullName>
    </submittedName>
</protein>
<reference evidence="11 13" key="3">
    <citation type="submission" date="2016-04" db="EMBL/GenBank/DDBJ databases">
        <authorList>
            <person name="Millard A."/>
        </authorList>
    </citation>
    <scope>NUCLEOTIDE SEQUENCE [LARGE SCALE GENOMIC DNA]</scope>
    <source>
        <strain evidence="11">Isolate 22</strain>
    </source>
</reference>
<dbReference type="GeneID" id="66455336"/>
<dbReference type="Proteomes" id="UP001139644">
    <property type="component" value="Unassembled WGS sequence"/>
</dbReference>
<evidence type="ECO:0000313" key="11">
    <source>
        <dbReference type="EMBL" id="SAM47815.1"/>
    </source>
</evidence>
<reference evidence="9 18" key="1">
    <citation type="submission" date="2015-06" db="EMBL/GenBank/DDBJ databases">
        <title>The Genome Sequence of Enterococcus faecium 131EA1.</title>
        <authorList>
            <consortium name="The Broad Institute Genomics Platform"/>
            <consortium name="The Broad Institute Genome Sequencing Center for Infectious Disease"/>
            <person name="Earl A.M."/>
            <person name="Van Tyne D."/>
            <person name="Lebreton F."/>
            <person name="Saavedra J.T."/>
            <person name="Gilmore M.S."/>
            <person name="Manson Mcguire A."/>
            <person name="Clock S."/>
            <person name="Crupain M."/>
            <person name="Rangan U."/>
            <person name="Young S."/>
            <person name="Abouelleil A."/>
            <person name="Cao P."/>
            <person name="Chapman S.B."/>
            <person name="Griggs A."/>
            <person name="Priest M."/>
            <person name="Shea T."/>
            <person name="Wortman J."/>
            <person name="Nusbaum C."/>
            <person name="Birren B."/>
        </authorList>
    </citation>
    <scope>NUCLEOTIDE SEQUENCE [LARGE SCALE GENOMIC DNA]</scope>
    <source>
        <strain evidence="9 18">131EA1</strain>
    </source>
</reference>
<dbReference type="EMBL" id="PCGC01000006">
    <property type="protein sequence ID" value="PHL22247.1"/>
    <property type="molecule type" value="Genomic_DNA"/>
</dbReference>
<dbReference type="EMBL" id="NGLB01000001">
    <property type="protein sequence ID" value="OTO00857.1"/>
    <property type="molecule type" value="Genomic_DNA"/>
</dbReference>
<reference evidence="5 14" key="4">
    <citation type="submission" date="2017-02" db="EMBL/GenBank/DDBJ databases">
        <title>Clonality and virulence of isolates of VRE in Hematopoietic Stem Cell Transplanted (HSCT) patients.</title>
        <authorList>
            <person name="Marchi A.P."/>
            <person name="Martins R.C."/>
            <person name="Marie S.K."/>
            <person name="Levin A.S."/>
            <person name="Costa S.F."/>
        </authorList>
    </citation>
    <scope>NUCLEOTIDE SEQUENCE [LARGE SCALE GENOMIC DNA]</scope>
    <source>
        <strain evidence="5 14">LIM1759</strain>
    </source>
</reference>
<dbReference type="Proteomes" id="UP000289562">
    <property type="component" value="Unassembled WGS sequence"/>
</dbReference>
<reference evidence="2 12" key="2">
    <citation type="submission" date="2016-01" db="EMBL/GenBank/DDBJ databases">
        <title>Molecular Mechanisms for transfer of large genomic segments between Enterococcus faecium strains.</title>
        <authorList>
            <person name="Garcia-Solache M.A."/>
            <person name="Lebreton F."/>
            <person name="Mclaughlin R.E."/>
            <person name="Whiteaker J.D."/>
            <person name="Gilmore M.S."/>
            <person name="Rice L.B."/>
        </authorList>
    </citation>
    <scope>NUCLEOTIDE SEQUENCE [LARGE SCALE GENOMIC DNA]</scope>
    <source>
        <strain evidence="2 12">D344RRF x C68</strain>
    </source>
</reference>
<keyword evidence="2" id="KW-0808">Transferase</keyword>
<reference evidence="7 16" key="6">
    <citation type="submission" date="2017-10" db="EMBL/GenBank/DDBJ databases">
        <title>Draft genomes of the Enterococcus faecium isolated from human feces before and after Helicobacter pylori eradication therapy.</title>
        <authorList>
            <person name="Prianichniikov N.A."/>
            <person name="Glushchenko O.E."/>
            <person name="Malakhova M.V."/>
        </authorList>
    </citation>
    <scope>NUCLEOTIDE SEQUENCE [LARGE SCALE GENOMIC DNA]</scope>
    <source>
        <strain evidence="7 16">Hp_5-7</strain>
    </source>
</reference>
<dbReference type="Proteomes" id="UP000191171">
    <property type="component" value="Unassembled WGS sequence"/>
</dbReference>
<dbReference type="Proteomes" id="UP000253144">
    <property type="component" value="Unassembled WGS sequence"/>
</dbReference>
<dbReference type="PATRIC" id="fig|1352.1358.peg.2413"/>
<evidence type="ECO:0000313" key="2">
    <source>
        <dbReference type="EMBL" id="KWX17290.1"/>
    </source>
</evidence>
<dbReference type="AlphaFoldDB" id="A0A132Z3R6"/>
<dbReference type="Proteomes" id="UP000469871">
    <property type="component" value="Unassembled WGS sequence"/>
</dbReference>
<dbReference type="GO" id="GO:0003756">
    <property type="term" value="F:protein disulfide isomerase activity"/>
    <property type="evidence" value="ECO:0007669"/>
    <property type="project" value="UniProtKB-EC"/>
</dbReference>
<reference evidence="10 19" key="7">
    <citation type="submission" date="2017-12" db="EMBL/GenBank/DDBJ databases">
        <title>A pool of 800 enterococci isolated from chicken carcass rinse samples from New Zealand.</title>
        <authorList>
            <person name="Zhang J."/>
            <person name="Rogers L."/>
            <person name="Midwinter A."/>
            <person name="French N."/>
        </authorList>
    </citation>
    <scope>NUCLEOTIDE SEQUENCE [LARGE SCALE GENOMIC DNA]</scope>
    <source>
        <strain evidence="10 19">EN697</strain>
    </source>
</reference>
<reference evidence="1 20" key="9">
    <citation type="submission" date="2019-10" db="EMBL/GenBank/DDBJ databases">
        <title>Evolutionary dynamics of vancomycin-resistant Enterococcus faecium during gastrointestinal tract colonization and bloodstream infection in immunocompromised pediatric patients.</title>
        <authorList>
            <person name="Chilambi G.S."/>
            <person name="Nordstrom H.R."/>
            <person name="Evans D.R."/>
            <person name="Ferrolino J."/>
            <person name="Hayden R.T."/>
            <person name="Maron G.M."/>
            <person name="Vo A.N."/>
            <person name="Gilmore M.S."/>
            <person name="Wolf J."/>
            <person name="Rosch J.W."/>
            <person name="Van Tyne D."/>
        </authorList>
    </citation>
    <scope>NUCLEOTIDE SEQUENCE [LARGE SCALE GENOMIC DNA]</scope>
    <source>
        <strain evidence="1 20">VRECG27</strain>
    </source>
</reference>
<dbReference type="EMBL" id="FKLM01000033">
    <property type="protein sequence ID" value="SAM47815.1"/>
    <property type="molecule type" value="Genomic_DNA"/>
</dbReference>
<evidence type="ECO:0000313" key="19">
    <source>
        <dbReference type="Proteomes" id="UP000289562"/>
    </source>
</evidence>
<evidence type="ECO:0000313" key="12">
    <source>
        <dbReference type="Proteomes" id="UP000070452"/>
    </source>
</evidence>
<dbReference type="STRING" id="1352.AL014_14375"/>
<name>A0A132Z3R6_ENTFC</name>
<reference evidence="8 17" key="8">
    <citation type="submission" date="2018-05" db="EMBL/GenBank/DDBJ databases">
        <title>Vancomycin-resistant Enterococcus faecium strain from Chelyabinsk, Russia.</title>
        <authorList>
            <person name="Gostev V."/>
            <person name="Goncharov A."/>
            <person name="Kolodzhieva V."/>
            <person name="Suvorov A."/>
            <person name="Sidorenko S."/>
            <person name="Zueva L."/>
        </authorList>
    </citation>
    <scope>NUCLEOTIDE SEQUENCE [LARGE SCALE GENOMIC DNA]</scope>
    <source>
        <strain evidence="8 17">20</strain>
    </source>
</reference>
<evidence type="ECO:0000313" key="20">
    <source>
        <dbReference type="Proteomes" id="UP000469871"/>
    </source>
</evidence>
<dbReference type="Pfam" id="PF13743">
    <property type="entry name" value="Thioredoxin_5"/>
    <property type="match status" value="1"/>
</dbReference>
<evidence type="ECO:0000313" key="3">
    <source>
        <dbReference type="EMBL" id="MBX4221919.1"/>
    </source>
</evidence>
<dbReference type="Proteomes" id="UP000224303">
    <property type="component" value="Unassembled WGS sequence"/>
</dbReference>
<dbReference type="EC" id="5.3.4.1" evidence="11"/>
<dbReference type="EMBL" id="WEFP01000001">
    <property type="protein sequence ID" value="KAB7577966.1"/>
    <property type="molecule type" value="Genomic_DNA"/>
</dbReference>
<dbReference type="GO" id="GO:0016301">
    <property type="term" value="F:kinase activity"/>
    <property type="evidence" value="ECO:0007669"/>
    <property type="project" value="UniProtKB-KW"/>
</dbReference>
<accession>A0A132Z3R6</accession>
<evidence type="ECO:0000313" key="1">
    <source>
        <dbReference type="EMBL" id="KAB7577966.1"/>
    </source>
</evidence>
<proteinExistence type="predicted"/>
<dbReference type="Proteomes" id="UP000070452">
    <property type="component" value="Unassembled WGS sequence"/>
</dbReference>
<evidence type="ECO:0000313" key="9">
    <source>
        <dbReference type="EMBL" id="RBS29793.1"/>
    </source>
</evidence>
<dbReference type="Gene3D" id="3.40.30.10">
    <property type="entry name" value="Glutaredoxin"/>
    <property type="match status" value="1"/>
</dbReference>
<evidence type="ECO:0000313" key="17">
    <source>
        <dbReference type="Proteomes" id="UP000249070"/>
    </source>
</evidence>
<dbReference type="EMBL" id="JAMWMK010000015">
    <property type="protein sequence ID" value="MDC4248351.1"/>
    <property type="molecule type" value="Genomic_DNA"/>
</dbReference>
<evidence type="ECO:0000313" key="14">
    <source>
        <dbReference type="Proteomes" id="UP000191171"/>
    </source>
</evidence>
<dbReference type="Proteomes" id="UP000183509">
    <property type="component" value="Unassembled WGS sequence"/>
</dbReference>
<gene>
    <name evidence="6" type="ORF">A5804_002375</name>
    <name evidence="2" type="ORF">AWT83_01720</name>
    <name evidence="5" type="ORF">B1P95_01380</name>
    <name evidence="7" type="ORF">CQR37_04130</name>
    <name evidence="10" type="ORF">CYQ77_04175</name>
    <name evidence="8" type="ORF">DKP91_07955</name>
    <name evidence="11" type="ORF">DTPHA_601860</name>
    <name evidence="9" type="ORF">EB12_02035</name>
    <name evidence="1" type="ORF">GBM73_11985</name>
    <name evidence="3" type="ORF">KYX88_03525</name>
    <name evidence="4" type="ORF">M3X98_09830</name>
</gene>
<evidence type="ECO:0000313" key="15">
    <source>
        <dbReference type="Proteomes" id="UP000194737"/>
    </source>
</evidence>
<dbReference type="EMBL" id="JAIFOC010000026">
    <property type="protein sequence ID" value="MBX4221919.1"/>
    <property type="molecule type" value="Genomic_DNA"/>
</dbReference>
<dbReference type="SUPFAM" id="SSF52833">
    <property type="entry name" value="Thioredoxin-like"/>
    <property type="match status" value="1"/>
</dbReference>
<dbReference type="CDD" id="cd03025">
    <property type="entry name" value="DsbA_FrnE_like"/>
    <property type="match status" value="1"/>
</dbReference>
<keyword evidence="9" id="KW-0413">Isomerase</keyword>
<evidence type="ECO:0000313" key="13">
    <source>
        <dbReference type="Proteomes" id="UP000183509"/>
    </source>
</evidence>
<dbReference type="OMA" id="QKLANQW"/>
<evidence type="ECO:0000313" key="5">
    <source>
        <dbReference type="EMBL" id="OOL83869.1"/>
    </source>
</evidence>
<evidence type="ECO:0000313" key="16">
    <source>
        <dbReference type="Proteomes" id="UP000224303"/>
    </source>
</evidence>
<organism evidence="9 18">
    <name type="scientific">Enterococcus faecium</name>
    <name type="common">Streptococcus faecium</name>
    <dbReference type="NCBI Taxonomy" id="1352"/>
    <lineage>
        <taxon>Bacteria</taxon>
        <taxon>Bacillati</taxon>
        <taxon>Bacillota</taxon>
        <taxon>Bacilli</taxon>
        <taxon>Lactobacillales</taxon>
        <taxon>Enterococcaceae</taxon>
        <taxon>Enterococcus</taxon>
    </lineage>
</organism>
<keyword evidence="2" id="KW-0418">Kinase</keyword>
<evidence type="ECO:0000313" key="18">
    <source>
        <dbReference type="Proteomes" id="UP000253144"/>
    </source>
</evidence>
<evidence type="ECO:0000313" key="8">
    <source>
        <dbReference type="EMBL" id="PZM55667.1"/>
    </source>
</evidence>
<evidence type="ECO:0000313" key="7">
    <source>
        <dbReference type="EMBL" id="PHL22247.1"/>
    </source>
</evidence>
<dbReference type="Proteomes" id="UP000194737">
    <property type="component" value="Unassembled WGS sequence"/>
</dbReference>
<reference evidence="3" key="10">
    <citation type="journal article" date="2022" name="J. Anim. Sci.">
        <title>Whole genome sequence analyses-based assessment of virulence potential and antimicrobial susceptibilities and resistance of Enterococcus faecium strains isolated from commercial swine and cattle probiotic products.</title>
        <authorList>
            <person name="Shridhar P.B."/>
            <person name="Amachawadi R.G."/>
            <person name="Tokach M."/>
            <person name="Patel I."/>
            <person name="Gangiredla J."/>
            <person name="Mammel M."/>
            <person name="Nagaraja T.G."/>
        </authorList>
    </citation>
    <scope>NUCLEOTIDE SEQUENCE</scope>
    <source>
        <strain evidence="3">EF215</strain>
    </source>
</reference>
<dbReference type="EMBL" id="QHGU01000033">
    <property type="protein sequence ID" value="PZM55667.1"/>
    <property type="molecule type" value="Genomic_DNA"/>
</dbReference>
<reference evidence="4" key="11">
    <citation type="submission" date="2022-05" db="EMBL/GenBank/DDBJ databases">
        <title>Draft genome sequences of Clostridium perfringens strains isolated from Peru.</title>
        <authorList>
            <person name="Hurtado R."/>
            <person name="Lima L."/>
            <person name="Sousa T."/>
            <person name="Jaiswal A.K."/>
            <person name="Tiwari S."/>
            <person name="Maturrano L."/>
            <person name="Brenig B."/>
            <person name="Azevedo V."/>
        </authorList>
    </citation>
    <scope>NUCLEOTIDE SEQUENCE</scope>
    <source>
        <strain evidence="4">CP4</strain>
    </source>
</reference>
<evidence type="ECO:0000313" key="4">
    <source>
        <dbReference type="EMBL" id="MDC4248351.1"/>
    </source>
</evidence>